<protein>
    <submittedName>
        <fullName evidence="2">Type III secretion system chaperone</fullName>
    </submittedName>
</protein>
<dbReference type="Gene3D" id="3.30.1460.10">
    <property type="match status" value="1"/>
</dbReference>
<dbReference type="CDD" id="cd16364">
    <property type="entry name" value="T3SC_I-like"/>
    <property type="match status" value="1"/>
</dbReference>
<evidence type="ECO:0000256" key="1">
    <source>
        <dbReference type="SAM" id="MobiDB-lite"/>
    </source>
</evidence>
<proteinExistence type="predicted"/>
<dbReference type="EMBL" id="JAFREP010000005">
    <property type="protein sequence ID" value="MBO1318242.1"/>
    <property type="molecule type" value="Genomic_DNA"/>
</dbReference>
<reference evidence="2" key="1">
    <citation type="submission" date="2021-03" db="EMBL/GenBank/DDBJ databases">
        <authorList>
            <person name="Wang G."/>
        </authorList>
    </citation>
    <scope>NUCLEOTIDE SEQUENCE</scope>
    <source>
        <strain evidence="2">KCTC 12899</strain>
    </source>
</reference>
<comment type="caution">
    <text evidence="2">The sequence shown here is derived from an EMBL/GenBank/DDBJ whole genome shotgun (WGS) entry which is preliminary data.</text>
</comment>
<feature type="region of interest" description="Disordered" evidence="1">
    <location>
        <begin position="132"/>
        <end position="152"/>
    </location>
</feature>
<dbReference type="Pfam" id="PF05932">
    <property type="entry name" value="CesT"/>
    <property type="match status" value="1"/>
</dbReference>
<evidence type="ECO:0000313" key="3">
    <source>
        <dbReference type="Proteomes" id="UP000664417"/>
    </source>
</evidence>
<dbReference type="SUPFAM" id="SSF69635">
    <property type="entry name" value="Type III secretory system chaperone-like"/>
    <property type="match status" value="1"/>
</dbReference>
<dbReference type="RefSeq" id="WP_207857907.1">
    <property type="nucleotide sequence ID" value="NZ_JAFREP010000005.1"/>
</dbReference>
<name>A0A8J7U251_9BACT</name>
<evidence type="ECO:0000313" key="2">
    <source>
        <dbReference type="EMBL" id="MBO1318242.1"/>
    </source>
</evidence>
<dbReference type="InterPro" id="IPR010261">
    <property type="entry name" value="Tir_chaperone"/>
</dbReference>
<accession>A0A8J7U251</accession>
<organism evidence="2 3">
    <name type="scientific">Acanthopleuribacter pedis</name>
    <dbReference type="NCBI Taxonomy" id="442870"/>
    <lineage>
        <taxon>Bacteria</taxon>
        <taxon>Pseudomonadati</taxon>
        <taxon>Acidobacteriota</taxon>
        <taxon>Holophagae</taxon>
        <taxon>Acanthopleuribacterales</taxon>
        <taxon>Acanthopleuribacteraceae</taxon>
        <taxon>Acanthopleuribacter</taxon>
    </lineage>
</organism>
<dbReference type="Proteomes" id="UP000664417">
    <property type="component" value="Unassembled WGS sequence"/>
</dbReference>
<keyword evidence="3" id="KW-1185">Reference proteome</keyword>
<sequence>MSTQSWLHQLSTDIGTFTFQRNQNGVCAFDIEDTTIVLETPESENAIILYAPLTPLTEIADDAAYRRILALNFLCRDTAGATLAVNERAATVCLCAHQNPDLLDYPAFKAWIIQFVDTAVWLQKEIPARIKEATPNQPPTPEPTLHQHATFA</sequence>
<dbReference type="GO" id="GO:0030254">
    <property type="term" value="P:protein secretion by the type III secretion system"/>
    <property type="evidence" value="ECO:0007669"/>
    <property type="project" value="InterPro"/>
</dbReference>
<dbReference type="AlphaFoldDB" id="A0A8J7U251"/>
<gene>
    <name evidence="2" type="ORF">J3U88_07235</name>
</gene>